<dbReference type="OMA" id="MPRPLCY"/>
<reference evidence="8 9" key="1">
    <citation type="submission" date="2015-04" db="EMBL/GenBank/DDBJ databases">
        <authorList>
            <person name="Syromyatnikov M.Y."/>
            <person name="Popov V.N."/>
        </authorList>
    </citation>
    <scope>NUCLEOTIDE SEQUENCE [LARGE SCALE GENOMIC DNA]</scope>
    <source>
        <strain evidence="8">WF-38-12</strain>
    </source>
</reference>
<keyword evidence="6" id="KW-0472">Membrane</keyword>
<keyword evidence="6" id="KW-0812">Transmembrane</keyword>
<keyword evidence="2 4" id="KW-0808">Transferase</keyword>
<dbReference type="Proteomes" id="UP000054383">
    <property type="component" value="Unassembled WGS sequence"/>
</dbReference>
<organism evidence="8 9">
    <name type="scientific">Talaromyces islandicus</name>
    <name type="common">Penicillium islandicum</name>
    <dbReference type="NCBI Taxonomy" id="28573"/>
    <lineage>
        <taxon>Eukaryota</taxon>
        <taxon>Fungi</taxon>
        <taxon>Dikarya</taxon>
        <taxon>Ascomycota</taxon>
        <taxon>Pezizomycotina</taxon>
        <taxon>Eurotiomycetes</taxon>
        <taxon>Eurotiomycetidae</taxon>
        <taxon>Eurotiales</taxon>
        <taxon>Trichocomaceae</taxon>
        <taxon>Talaromyces</taxon>
        <taxon>Talaromyces sect. Islandici</taxon>
    </lineage>
</organism>
<evidence type="ECO:0000256" key="2">
    <source>
        <dbReference type="ARBA" id="ARBA00022679"/>
    </source>
</evidence>
<feature type="domain" description="Phospholipid/glycerol acyltransferase" evidence="7">
    <location>
        <begin position="102"/>
        <end position="219"/>
    </location>
</feature>
<evidence type="ECO:0000259" key="7">
    <source>
        <dbReference type="SMART" id="SM00563"/>
    </source>
</evidence>
<dbReference type="GO" id="GO:0003841">
    <property type="term" value="F:1-acylglycerol-3-phosphate O-acyltransferase activity"/>
    <property type="evidence" value="ECO:0007669"/>
    <property type="project" value="UniProtKB-UniRule"/>
</dbReference>
<dbReference type="GO" id="GO:0006654">
    <property type="term" value="P:phosphatidic acid biosynthetic process"/>
    <property type="evidence" value="ECO:0007669"/>
    <property type="project" value="TreeGrafter"/>
</dbReference>
<comment type="catalytic activity">
    <reaction evidence="4">
        <text>a 1-acyl-sn-glycero-3-phosphate + an acyl-CoA = a 1,2-diacyl-sn-glycero-3-phosphate + CoA</text>
        <dbReference type="Rhea" id="RHEA:19709"/>
        <dbReference type="ChEBI" id="CHEBI:57287"/>
        <dbReference type="ChEBI" id="CHEBI:57970"/>
        <dbReference type="ChEBI" id="CHEBI:58342"/>
        <dbReference type="ChEBI" id="CHEBI:58608"/>
        <dbReference type="EC" id="2.3.1.51"/>
    </reaction>
</comment>
<sequence>MSILSYVTTGLASYFTLTISLFALSAAKVPKVGFVARCLSSYFSLIVCATYGVIASIVLRLVGYGRVSQWATARSFKWVMWFATGVRFDIVEGEQYLSTRPAVFIGNHQTELDVLMLGAIFPPYCSVTAKKSLKQIPFLGWFMALSGTVFIDRANRETAVKAFDGAAHEMQVHKQSVFIFPEGTRSYTNKPELLPFKKGAFHLAVKAGVPVVPVVVENYAHVLSIRAMRFNAGSIKVKVLPPIETKDLSSTDVDQLTNDTRETMLETLANLSKQSEQQLDGAATRGSSTAVEL</sequence>
<dbReference type="GO" id="GO:0005811">
    <property type="term" value="C:lipid droplet"/>
    <property type="evidence" value="ECO:0007669"/>
    <property type="project" value="EnsemblFungi"/>
</dbReference>
<dbReference type="SMART" id="SM00563">
    <property type="entry name" value="PlsC"/>
    <property type="match status" value="1"/>
</dbReference>
<protein>
    <recommendedName>
        <fullName evidence="4">1-acyl-sn-glycerol-3-phosphate acyltransferase</fullName>
        <ecNumber evidence="4">2.3.1.51</ecNumber>
    </recommendedName>
</protein>
<dbReference type="InterPro" id="IPR004552">
    <property type="entry name" value="AGP_acyltrans"/>
</dbReference>
<keyword evidence="4" id="KW-0594">Phospholipid biosynthesis</keyword>
<evidence type="ECO:0000256" key="3">
    <source>
        <dbReference type="ARBA" id="ARBA00023315"/>
    </source>
</evidence>
<dbReference type="STRING" id="28573.A0A0U1M6G5"/>
<dbReference type="InterPro" id="IPR002123">
    <property type="entry name" value="Plipid/glycerol_acylTrfase"/>
</dbReference>
<dbReference type="NCBIfam" id="TIGR00530">
    <property type="entry name" value="AGP_acyltrn"/>
    <property type="match status" value="1"/>
</dbReference>
<keyword evidence="4" id="KW-1208">Phospholipid metabolism</keyword>
<evidence type="ECO:0000313" key="8">
    <source>
        <dbReference type="EMBL" id="CRG90526.1"/>
    </source>
</evidence>
<evidence type="ECO:0000256" key="1">
    <source>
        <dbReference type="ARBA" id="ARBA00008655"/>
    </source>
</evidence>
<dbReference type="AlphaFoldDB" id="A0A0U1M6G5"/>
<dbReference type="CDD" id="cd07989">
    <property type="entry name" value="LPLAT_AGPAT-like"/>
    <property type="match status" value="1"/>
</dbReference>
<keyword evidence="6" id="KW-1133">Transmembrane helix</keyword>
<dbReference type="PANTHER" id="PTHR10434">
    <property type="entry name" value="1-ACYL-SN-GLYCEROL-3-PHOSPHATE ACYLTRANSFERASE"/>
    <property type="match status" value="1"/>
</dbReference>
<keyword evidence="4" id="KW-0444">Lipid biosynthesis</keyword>
<accession>A0A0U1M6G5</accession>
<evidence type="ECO:0000256" key="4">
    <source>
        <dbReference type="RuleBase" id="RU361267"/>
    </source>
</evidence>
<keyword evidence="3 4" id="KW-0012">Acyltransferase</keyword>
<dbReference type="EMBL" id="CVMT01000008">
    <property type="protein sequence ID" value="CRG90526.1"/>
    <property type="molecule type" value="Genomic_DNA"/>
</dbReference>
<dbReference type="OrthoDB" id="202234at2759"/>
<dbReference type="SUPFAM" id="SSF69593">
    <property type="entry name" value="Glycerol-3-phosphate (1)-acyltransferase"/>
    <property type="match status" value="1"/>
</dbReference>
<dbReference type="EC" id="2.3.1.51" evidence="4"/>
<dbReference type="PANTHER" id="PTHR10434:SF11">
    <property type="entry name" value="1-ACYL-SN-GLYCEROL-3-PHOSPHATE ACYLTRANSFERASE"/>
    <property type="match status" value="1"/>
</dbReference>
<evidence type="ECO:0000256" key="6">
    <source>
        <dbReference type="SAM" id="Phobius"/>
    </source>
</evidence>
<dbReference type="GO" id="GO:0016020">
    <property type="term" value="C:membrane"/>
    <property type="evidence" value="ECO:0007669"/>
    <property type="project" value="InterPro"/>
</dbReference>
<keyword evidence="4" id="KW-0443">Lipid metabolism</keyword>
<feature type="transmembrane region" description="Helical" evidence="6">
    <location>
        <begin position="39"/>
        <end position="59"/>
    </location>
</feature>
<evidence type="ECO:0000256" key="5">
    <source>
        <dbReference type="SAM" id="MobiDB-lite"/>
    </source>
</evidence>
<name>A0A0U1M6G5_TALIS</name>
<keyword evidence="9" id="KW-1185">Reference proteome</keyword>
<dbReference type="GO" id="GO:0005783">
    <property type="term" value="C:endoplasmic reticulum"/>
    <property type="evidence" value="ECO:0007669"/>
    <property type="project" value="TreeGrafter"/>
</dbReference>
<gene>
    <name evidence="8" type="ORF">PISL3812_07570</name>
</gene>
<comment type="domain">
    <text evidence="4">The HXXXXD motif is essential for acyltransferase activity and may constitute the binding site for the phosphate moiety of the glycerol-3-phosphate.</text>
</comment>
<proteinExistence type="inferred from homology"/>
<feature type="region of interest" description="Disordered" evidence="5">
    <location>
        <begin position="274"/>
        <end position="293"/>
    </location>
</feature>
<evidence type="ECO:0000313" key="9">
    <source>
        <dbReference type="Proteomes" id="UP000054383"/>
    </source>
</evidence>
<feature type="transmembrane region" description="Helical" evidence="6">
    <location>
        <begin position="6"/>
        <end position="27"/>
    </location>
</feature>
<dbReference type="Pfam" id="PF01553">
    <property type="entry name" value="Acyltransferase"/>
    <property type="match status" value="1"/>
</dbReference>
<comment type="similarity">
    <text evidence="1 4">Belongs to the 1-acyl-sn-glycerol-3-phosphate acyltransferase family.</text>
</comment>